<evidence type="ECO:0000256" key="4">
    <source>
        <dbReference type="ARBA" id="ARBA00022692"/>
    </source>
</evidence>
<dbReference type="RefSeq" id="WP_218251487.1">
    <property type="nucleotide sequence ID" value="NZ_JABXWD010000053.1"/>
</dbReference>
<evidence type="ECO:0000256" key="3">
    <source>
        <dbReference type="ARBA" id="ARBA00022452"/>
    </source>
</evidence>
<protein>
    <submittedName>
        <fullName evidence="8">Outer membrane protein transport protein</fullName>
    </submittedName>
</protein>
<dbReference type="PANTHER" id="PTHR35093:SF8">
    <property type="entry name" value="OUTER MEMBRANE PROTEIN NMB0088-RELATED"/>
    <property type="match status" value="1"/>
</dbReference>
<keyword evidence="5" id="KW-0732">Signal</keyword>
<keyword evidence="4" id="KW-0812">Transmembrane</keyword>
<dbReference type="Gene3D" id="2.40.160.60">
    <property type="entry name" value="Outer membrane protein transport protein (OMPP1/FadL/TodX)"/>
    <property type="match status" value="1"/>
</dbReference>
<evidence type="ECO:0000313" key="9">
    <source>
        <dbReference type="Proteomes" id="UP001196980"/>
    </source>
</evidence>
<comment type="subcellular location">
    <subcellularLocation>
        <location evidence="1">Cell outer membrane</location>
        <topology evidence="1">Multi-pass membrane protein</topology>
    </subcellularLocation>
</comment>
<evidence type="ECO:0000256" key="5">
    <source>
        <dbReference type="ARBA" id="ARBA00022729"/>
    </source>
</evidence>
<evidence type="ECO:0000256" key="1">
    <source>
        <dbReference type="ARBA" id="ARBA00004571"/>
    </source>
</evidence>
<keyword evidence="3" id="KW-1134">Transmembrane beta strand</keyword>
<dbReference type="SUPFAM" id="SSF56935">
    <property type="entry name" value="Porins"/>
    <property type="match status" value="1"/>
</dbReference>
<gene>
    <name evidence="8" type="ORF">HWQ67_04675</name>
</gene>
<organism evidence="8 9">
    <name type="scientific">Candidatus Magnetobacterium casense</name>
    <dbReference type="NCBI Taxonomy" id="1455061"/>
    <lineage>
        <taxon>Bacteria</taxon>
        <taxon>Pseudomonadati</taxon>
        <taxon>Nitrospirota</taxon>
        <taxon>Thermodesulfovibrionia</taxon>
        <taxon>Thermodesulfovibrionales</taxon>
        <taxon>Candidatus Magnetobacteriaceae</taxon>
        <taxon>Candidatus Magnetobacterium</taxon>
    </lineage>
</organism>
<dbReference type="EMBL" id="JABXWD010000053">
    <property type="protein sequence ID" value="MBV6340871.1"/>
    <property type="molecule type" value="Genomic_DNA"/>
</dbReference>
<reference evidence="8 9" key="1">
    <citation type="journal article" date="2020" name="J Geophys Res Biogeosci">
        <title>Magnetotaxis as an Adaptation to Enable Bacterial Shuttling of Microbial Sulfur and Sulfur Cycling Across Aquatic Oxic#Anoxic Interfaces.</title>
        <authorList>
            <person name="Li J."/>
            <person name="Liu P."/>
            <person name="Wang J."/>
            <person name="Roberts A.P."/>
            <person name="Pan Y."/>
        </authorList>
    </citation>
    <scope>NUCLEOTIDE SEQUENCE [LARGE SCALE GENOMIC DNA]</scope>
    <source>
        <strain evidence="8 9">MYR-1_YQ</strain>
    </source>
</reference>
<evidence type="ECO:0000256" key="2">
    <source>
        <dbReference type="ARBA" id="ARBA00008163"/>
    </source>
</evidence>
<evidence type="ECO:0000256" key="7">
    <source>
        <dbReference type="ARBA" id="ARBA00023237"/>
    </source>
</evidence>
<comment type="similarity">
    <text evidence="2">Belongs to the OmpP1/FadL family.</text>
</comment>
<proteinExistence type="inferred from homology"/>
<keyword evidence="9" id="KW-1185">Reference proteome</keyword>
<dbReference type="Proteomes" id="UP001196980">
    <property type="component" value="Unassembled WGS sequence"/>
</dbReference>
<keyword evidence="6" id="KW-0472">Membrane</keyword>
<dbReference type="InterPro" id="IPR005017">
    <property type="entry name" value="OMPP1/FadL/TodX"/>
</dbReference>
<evidence type="ECO:0000313" key="8">
    <source>
        <dbReference type="EMBL" id="MBV6340871.1"/>
    </source>
</evidence>
<accession>A0ABS6RWA5</accession>
<comment type="caution">
    <text evidence="8">The sequence shown here is derived from an EMBL/GenBank/DDBJ whole genome shotgun (WGS) entry which is preliminary data.</text>
</comment>
<name>A0ABS6RWA5_9BACT</name>
<keyword evidence="7" id="KW-0998">Cell outer membrane</keyword>
<dbReference type="Pfam" id="PF03349">
    <property type="entry name" value="Toluene_X"/>
    <property type="match status" value="1"/>
</dbReference>
<evidence type="ECO:0000256" key="6">
    <source>
        <dbReference type="ARBA" id="ARBA00023136"/>
    </source>
</evidence>
<dbReference type="PANTHER" id="PTHR35093">
    <property type="entry name" value="OUTER MEMBRANE PROTEIN NMB0088-RELATED"/>
    <property type="match status" value="1"/>
</dbReference>
<sequence length="423" mass="45987">MVNVRRLLVFVLGLICGLALNVEIVFATNGTNLHGIGPISTSMGGVGIAQPLDSLSVVFSNPAGATADGELKYDFDIGGSLLMPKARATINISGSTISDRSAEHVFVVPNIAVSVPLNNAWSVGFGMAGASGFGVDYRNTKIEQPYFYNLGALGKLPLTAVSLAQLQVLKVAPYVSYRPTDKLSFGISPQINYGIFDLGNGSTNGYSLGVLLGTRYKLTDIVSLGATYTSAQNINYKNIYDLNSDGSADNFKLESPQQVGFGVAVEPLKDVLLFETDLKWLNWANAKGYKESDWEDQWVVGLGVQYKPIKHLSLRTGYNYGKNPIKTHNNFIGSTMSEIQGKQLPTYYYETFRIIGTPLLIEHNLSFGVGYKVSDRVSLHAGYTHMFKNSIKENGTDILGQPVTLESTVSGDSIDFGFVWRLK</sequence>